<dbReference type="PANTHER" id="PTHR24359:SF1">
    <property type="entry name" value="INHIBITOR OF NUCLEAR FACTOR KAPPA-B KINASE EPSILON SUBUNIT HOMOLOG 1-RELATED"/>
    <property type="match status" value="1"/>
</dbReference>
<proteinExistence type="predicted"/>
<keyword evidence="3" id="KW-1185">Reference proteome</keyword>
<dbReference type="PANTHER" id="PTHR24359">
    <property type="entry name" value="SERINE/THREONINE-PROTEIN KINASE SBK1"/>
    <property type="match status" value="1"/>
</dbReference>
<keyword evidence="2" id="KW-0418">Kinase</keyword>
<dbReference type="Gene3D" id="1.10.510.10">
    <property type="entry name" value="Transferase(Phosphotransferase) domain 1"/>
    <property type="match status" value="1"/>
</dbReference>
<accession>A0A6G1K755</accession>
<keyword evidence="2" id="KW-0808">Transferase</keyword>
<dbReference type="InterPro" id="IPR011009">
    <property type="entry name" value="Kinase-like_dom_sf"/>
</dbReference>
<dbReference type="InterPro" id="IPR000719">
    <property type="entry name" value="Prot_kinase_dom"/>
</dbReference>
<dbReference type="InterPro" id="IPR008271">
    <property type="entry name" value="Ser/Thr_kinase_AS"/>
</dbReference>
<dbReference type="GO" id="GO:0005524">
    <property type="term" value="F:ATP binding"/>
    <property type="evidence" value="ECO:0007669"/>
    <property type="project" value="InterPro"/>
</dbReference>
<dbReference type="GO" id="GO:0004674">
    <property type="term" value="F:protein serine/threonine kinase activity"/>
    <property type="evidence" value="ECO:0007669"/>
    <property type="project" value="TreeGrafter"/>
</dbReference>
<dbReference type="AlphaFoldDB" id="A0A6G1K755"/>
<dbReference type="Proteomes" id="UP000799428">
    <property type="component" value="Unassembled WGS sequence"/>
</dbReference>
<dbReference type="EMBL" id="MU005772">
    <property type="protein sequence ID" value="KAF2708292.1"/>
    <property type="molecule type" value="Genomic_DNA"/>
</dbReference>
<dbReference type="PROSITE" id="PS50011">
    <property type="entry name" value="PROTEIN_KINASE_DOM"/>
    <property type="match status" value="1"/>
</dbReference>
<protein>
    <submittedName>
        <fullName evidence="2">Kinase-like protein</fullName>
    </submittedName>
</protein>
<feature type="domain" description="Protein kinase" evidence="1">
    <location>
        <begin position="1"/>
        <end position="140"/>
    </location>
</feature>
<reference evidence="2" key="1">
    <citation type="journal article" date="2020" name="Stud. Mycol.">
        <title>101 Dothideomycetes genomes: a test case for predicting lifestyles and emergence of pathogens.</title>
        <authorList>
            <person name="Haridas S."/>
            <person name="Albert R."/>
            <person name="Binder M."/>
            <person name="Bloem J."/>
            <person name="Labutti K."/>
            <person name="Salamov A."/>
            <person name="Andreopoulos B."/>
            <person name="Baker S."/>
            <person name="Barry K."/>
            <person name="Bills G."/>
            <person name="Bluhm B."/>
            <person name="Cannon C."/>
            <person name="Castanera R."/>
            <person name="Culley D."/>
            <person name="Daum C."/>
            <person name="Ezra D."/>
            <person name="Gonzalez J."/>
            <person name="Henrissat B."/>
            <person name="Kuo A."/>
            <person name="Liang C."/>
            <person name="Lipzen A."/>
            <person name="Lutzoni F."/>
            <person name="Magnuson J."/>
            <person name="Mondo S."/>
            <person name="Nolan M."/>
            <person name="Ohm R."/>
            <person name="Pangilinan J."/>
            <person name="Park H.-J."/>
            <person name="Ramirez L."/>
            <person name="Alfaro M."/>
            <person name="Sun H."/>
            <person name="Tritt A."/>
            <person name="Yoshinaga Y."/>
            <person name="Zwiers L.-H."/>
            <person name="Turgeon B."/>
            <person name="Goodwin S."/>
            <person name="Spatafora J."/>
            <person name="Crous P."/>
            <person name="Grigoriev I."/>
        </authorList>
    </citation>
    <scope>NUCLEOTIDE SEQUENCE</scope>
    <source>
        <strain evidence="2">CBS 279.74</strain>
    </source>
</reference>
<evidence type="ECO:0000313" key="3">
    <source>
        <dbReference type="Proteomes" id="UP000799428"/>
    </source>
</evidence>
<sequence>MQNINGSHPNIVQLLGYDKEWSPHAPALFYEYCPLGDAYSHALDVRHDVGFVPEAMIWKLFMDISEALYFLHHCCEPPLIHGDVKPENILVSAPDGGTAWEDEIRFVPQFKLTDFSRTTDYLPGRQADYRFQGTFEYAPP</sequence>
<organism evidence="2 3">
    <name type="scientific">Pleomassaria siparia CBS 279.74</name>
    <dbReference type="NCBI Taxonomy" id="1314801"/>
    <lineage>
        <taxon>Eukaryota</taxon>
        <taxon>Fungi</taxon>
        <taxon>Dikarya</taxon>
        <taxon>Ascomycota</taxon>
        <taxon>Pezizomycotina</taxon>
        <taxon>Dothideomycetes</taxon>
        <taxon>Pleosporomycetidae</taxon>
        <taxon>Pleosporales</taxon>
        <taxon>Pleomassariaceae</taxon>
        <taxon>Pleomassaria</taxon>
    </lineage>
</organism>
<gene>
    <name evidence="2" type="ORF">K504DRAFT_382455</name>
</gene>
<dbReference type="SUPFAM" id="SSF56112">
    <property type="entry name" value="Protein kinase-like (PK-like)"/>
    <property type="match status" value="1"/>
</dbReference>
<evidence type="ECO:0000259" key="1">
    <source>
        <dbReference type="PROSITE" id="PS50011"/>
    </source>
</evidence>
<dbReference type="Pfam" id="PF00069">
    <property type="entry name" value="Pkinase"/>
    <property type="match status" value="1"/>
</dbReference>
<feature type="non-terminal residue" evidence="2">
    <location>
        <position position="140"/>
    </location>
</feature>
<evidence type="ECO:0000313" key="2">
    <source>
        <dbReference type="EMBL" id="KAF2708292.1"/>
    </source>
</evidence>
<name>A0A6G1K755_9PLEO</name>
<dbReference type="PROSITE" id="PS00108">
    <property type="entry name" value="PROTEIN_KINASE_ST"/>
    <property type="match status" value="1"/>
</dbReference>
<dbReference type="OrthoDB" id="310217at2759"/>